<reference evidence="1 2" key="1">
    <citation type="submission" date="2017-10" db="EMBL/GenBank/DDBJ databases">
        <title>Massilia psychrophilum sp. nov., a novel purple-pigmented bacterium isolated from Tianshan glacier, Xinjiang Municipality, China.</title>
        <authorList>
            <person name="Wang H."/>
        </authorList>
    </citation>
    <scope>NUCLEOTIDE SEQUENCE [LARGE SCALE GENOMIC DNA]</scope>
    <source>
        <strain evidence="1 2">JCM 30074</strain>
    </source>
</reference>
<dbReference type="AlphaFoldDB" id="A0A2G8T8L4"/>
<protein>
    <submittedName>
        <fullName evidence="1">Uncharacterized protein</fullName>
    </submittedName>
</protein>
<dbReference type="Proteomes" id="UP000230390">
    <property type="component" value="Unassembled WGS sequence"/>
</dbReference>
<evidence type="ECO:0000313" key="1">
    <source>
        <dbReference type="EMBL" id="PIL42395.1"/>
    </source>
</evidence>
<keyword evidence="2" id="KW-1185">Reference proteome</keyword>
<dbReference type="EMBL" id="PDOC01000028">
    <property type="protein sequence ID" value="PIL42395.1"/>
    <property type="molecule type" value="Genomic_DNA"/>
</dbReference>
<evidence type="ECO:0000313" key="2">
    <source>
        <dbReference type="Proteomes" id="UP000230390"/>
    </source>
</evidence>
<comment type="caution">
    <text evidence="1">The sequence shown here is derived from an EMBL/GenBank/DDBJ whole genome shotgun (WGS) entry which is preliminary data.</text>
</comment>
<sequence length="78" mass="8857">MIKCRKAVKGNYILADLAKIRGGANGLPPFSVGDMARFSLASRFRLRFLFLAFSKMLFEFGDVLFKVLDPLLVFRKLL</sequence>
<name>A0A2G8T8L4_9BURK</name>
<accession>A0A2G8T8L4</accession>
<organism evidence="1 2">
    <name type="scientific">Massilia eurypsychrophila</name>
    <dbReference type="NCBI Taxonomy" id="1485217"/>
    <lineage>
        <taxon>Bacteria</taxon>
        <taxon>Pseudomonadati</taxon>
        <taxon>Pseudomonadota</taxon>
        <taxon>Betaproteobacteria</taxon>
        <taxon>Burkholderiales</taxon>
        <taxon>Oxalobacteraceae</taxon>
        <taxon>Telluria group</taxon>
        <taxon>Massilia</taxon>
    </lineage>
</organism>
<proteinExistence type="predicted"/>
<gene>
    <name evidence="1" type="ORF">CR105_24750</name>
</gene>